<keyword evidence="4 9" id="KW-0460">Magnesium</keyword>
<evidence type="ECO:0000259" key="12">
    <source>
        <dbReference type="Pfam" id="PF02581"/>
    </source>
</evidence>
<dbReference type="InterPro" id="IPR013785">
    <property type="entry name" value="Aldolase_TIM"/>
</dbReference>
<evidence type="ECO:0000256" key="4">
    <source>
        <dbReference type="ARBA" id="ARBA00022842"/>
    </source>
</evidence>
<comment type="cofactor">
    <cofactor evidence="9">
        <name>Mg(2+)</name>
        <dbReference type="ChEBI" id="CHEBI:18420"/>
    </cofactor>
    <text evidence="9">Binds 1 Mg(2+) ion per subunit.</text>
</comment>
<feature type="domain" description="Thiamine phosphate synthase/TenI" evidence="12">
    <location>
        <begin position="12"/>
        <end position="192"/>
    </location>
</feature>
<keyword evidence="5 9" id="KW-0784">Thiamine biosynthesis</keyword>
<dbReference type="GO" id="GO:0000287">
    <property type="term" value="F:magnesium ion binding"/>
    <property type="evidence" value="ECO:0007669"/>
    <property type="project" value="UniProtKB-UniRule"/>
</dbReference>
<proteinExistence type="inferred from homology"/>
<dbReference type="GO" id="GO:0009229">
    <property type="term" value="P:thiamine diphosphate biosynthetic process"/>
    <property type="evidence" value="ECO:0007669"/>
    <property type="project" value="UniProtKB-UniRule"/>
</dbReference>
<dbReference type="FunFam" id="3.20.20.70:FF:000096">
    <property type="entry name" value="Thiamine-phosphate synthase"/>
    <property type="match status" value="1"/>
</dbReference>
<dbReference type="PANTHER" id="PTHR20857:SF15">
    <property type="entry name" value="THIAMINE-PHOSPHATE SYNTHASE"/>
    <property type="match status" value="1"/>
</dbReference>
<organism evidence="13">
    <name type="scientific">Phascolarctobacterium faecium</name>
    <dbReference type="NCBI Taxonomy" id="33025"/>
    <lineage>
        <taxon>Bacteria</taxon>
        <taxon>Bacillati</taxon>
        <taxon>Bacillota</taxon>
        <taxon>Negativicutes</taxon>
        <taxon>Acidaminococcales</taxon>
        <taxon>Acidaminococcaceae</taxon>
        <taxon>Phascolarctobacterium</taxon>
    </lineage>
</organism>
<name>R6ILV3_9FIRM</name>
<reference evidence="13" key="1">
    <citation type="submission" date="2012-11" db="EMBL/GenBank/DDBJ databases">
        <title>Dependencies among metagenomic species, viruses, plasmids and units of genetic variation.</title>
        <authorList>
            <person name="Nielsen H.B."/>
            <person name="Almeida M."/>
            <person name="Juncker A.S."/>
            <person name="Rasmussen S."/>
            <person name="Li J."/>
            <person name="Sunagawa S."/>
            <person name="Plichta D."/>
            <person name="Gautier L."/>
            <person name="Le Chatelier E."/>
            <person name="Peletier E."/>
            <person name="Bonde I."/>
            <person name="Nielsen T."/>
            <person name="Manichanh C."/>
            <person name="Arumugam M."/>
            <person name="Batto J."/>
            <person name="Santos M.B.Q.D."/>
            <person name="Blom N."/>
            <person name="Borruel N."/>
            <person name="Burgdorf K.S."/>
            <person name="Boumezbeur F."/>
            <person name="Casellas F."/>
            <person name="Dore J."/>
            <person name="Guarner F."/>
            <person name="Hansen T."/>
            <person name="Hildebrand F."/>
            <person name="Kaas R.S."/>
            <person name="Kennedy S."/>
            <person name="Kristiansen K."/>
            <person name="Kultima J.R."/>
            <person name="Leonard P."/>
            <person name="Levenez F."/>
            <person name="Lund O."/>
            <person name="Moumen B."/>
            <person name="Le Paslier D."/>
            <person name="Pons N."/>
            <person name="Pedersen O."/>
            <person name="Prifti E."/>
            <person name="Qin J."/>
            <person name="Raes J."/>
            <person name="Tap J."/>
            <person name="Tims S."/>
            <person name="Ussery D.W."/>
            <person name="Yamada T."/>
            <person name="MetaHit consortium"/>
            <person name="Renault P."/>
            <person name="Sicheritz-Ponten T."/>
            <person name="Bork P."/>
            <person name="Wang J."/>
            <person name="Brunak S."/>
            <person name="Ehrlich S.D."/>
        </authorList>
    </citation>
    <scope>NUCLEOTIDE SEQUENCE [LARGE SCALE GENOMIC DNA]</scope>
</reference>
<dbReference type="CDD" id="cd00564">
    <property type="entry name" value="TMP_TenI"/>
    <property type="match status" value="1"/>
</dbReference>
<evidence type="ECO:0000256" key="7">
    <source>
        <dbReference type="ARBA" id="ARBA00047851"/>
    </source>
</evidence>
<feature type="binding site" evidence="9">
    <location>
        <begin position="189"/>
        <end position="190"/>
    </location>
    <ligand>
        <name>2-[(2R,5Z)-2-carboxy-4-methylthiazol-5(2H)-ylidene]ethyl phosphate</name>
        <dbReference type="ChEBI" id="CHEBI:62899"/>
    </ligand>
</feature>
<feature type="binding site" evidence="9">
    <location>
        <begin position="42"/>
        <end position="46"/>
    </location>
    <ligand>
        <name>4-amino-2-methyl-5-(diphosphooxymethyl)pyrimidine</name>
        <dbReference type="ChEBI" id="CHEBI:57841"/>
    </ligand>
</feature>
<dbReference type="HOGENOM" id="CLU_018272_3_2_9"/>
<keyword evidence="2 9" id="KW-0808">Transferase</keyword>
<dbReference type="Gene3D" id="3.20.20.70">
    <property type="entry name" value="Aldolase class I"/>
    <property type="match status" value="1"/>
</dbReference>
<evidence type="ECO:0000256" key="3">
    <source>
        <dbReference type="ARBA" id="ARBA00022723"/>
    </source>
</evidence>
<protein>
    <recommendedName>
        <fullName evidence="9">Thiamine-phosphate synthase</fullName>
        <shortName evidence="9">TP synthase</shortName>
        <shortName evidence="9">TPS</shortName>
        <ecNumber evidence="9">2.5.1.3</ecNumber>
    </recommendedName>
    <alternativeName>
        <fullName evidence="9">Thiamine-phosphate pyrophosphorylase</fullName>
        <shortName evidence="9">TMP pyrophosphorylase</shortName>
        <shortName evidence="9">TMP-PPase</shortName>
    </alternativeName>
</protein>
<dbReference type="InterPro" id="IPR022998">
    <property type="entry name" value="ThiamineP_synth_TenI"/>
</dbReference>
<feature type="binding site" evidence="9">
    <location>
        <begin position="139"/>
        <end position="141"/>
    </location>
    <ligand>
        <name>2-[(2R,5Z)-2-carboxy-4-methylthiazol-5(2H)-ylidene]ethyl phosphate</name>
        <dbReference type="ChEBI" id="CHEBI:62899"/>
    </ligand>
</feature>
<comment type="catalytic activity">
    <reaction evidence="8 9 10">
        <text>2-[(2R,5Z)-2-carboxy-4-methylthiazol-5(2H)-ylidene]ethyl phosphate + 4-amino-2-methyl-5-(diphosphooxymethyl)pyrimidine + 2 H(+) = thiamine phosphate + CO2 + diphosphate</text>
        <dbReference type="Rhea" id="RHEA:47844"/>
        <dbReference type="ChEBI" id="CHEBI:15378"/>
        <dbReference type="ChEBI" id="CHEBI:16526"/>
        <dbReference type="ChEBI" id="CHEBI:33019"/>
        <dbReference type="ChEBI" id="CHEBI:37575"/>
        <dbReference type="ChEBI" id="CHEBI:57841"/>
        <dbReference type="ChEBI" id="CHEBI:62899"/>
        <dbReference type="EC" id="2.5.1.3"/>
    </reaction>
</comment>
<feature type="binding site" evidence="9">
    <location>
        <position position="94"/>
    </location>
    <ligand>
        <name>Mg(2+)</name>
        <dbReference type="ChEBI" id="CHEBI:18420"/>
    </ligand>
</feature>
<dbReference type="PANTHER" id="PTHR20857">
    <property type="entry name" value="THIAMINE-PHOSPHATE PYROPHOSPHORYLASE"/>
    <property type="match status" value="1"/>
</dbReference>
<feature type="binding site" evidence="9">
    <location>
        <position position="113"/>
    </location>
    <ligand>
        <name>4-amino-2-methyl-5-(diphosphooxymethyl)pyrimidine</name>
        <dbReference type="ChEBI" id="CHEBI:57841"/>
    </ligand>
</feature>
<evidence type="ECO:0000256" key="11">
    <source>
        <dbReference type="RuleBase" id="RU004253"/>
    </source>
</evidence>
<dbReference type="eggNOG" id="COG0352">
    <property type="taxonomic scope" value="Bacteria"/>
</dbReference>
<feature type="binding site" evidence="9">
    <location>
        <position position="75"/>
    </location>
    <ligand>
        <name>Mg(2+)</name>
        <dbReference type="ChEBI" id="CHEBI:18420"/>
    </ligand>
</feature>
<dbReference type="STRING" id="1262914.BN533_01422"/>
<dbReference type="AlphaFoldDB" id="R6ILV3"/>
<comment type="catalytic activity">
    <reaction evidence="7 9 10">
        <text>2-(2-carboxy-4-methylthiazol-5-yl)ethyl phosphate + 4-amino-2-methyl-5-(diphosphooxymethyl)pyrimidine + 2 H(+) = thiamine phosphate + CO2 + diphosphate</text>
        <dbReference type="Rhea" id="RHEA:47848"/>
        <dbReference type="ChEBI" id="CHEBI:15378"/>
        <dbReference type="ChEBI" id="CHEBI:16526"/>
        <dbReference type="ChEBI" id="CHEBI:33019"/>
        <dbReference type="ChEBI" id="CHEBI:37575"/>
        <dbReference type="ChEBI" id="CHEBI:57841"/>
        <dbReference type="ChEBI" id="CHEBI:62890"/>
        <dbReference type="EC" id="2.5.1.3"/>
    </reaction>
</comment>
<evidence type="ECO:0000256" key="6">
    <source>
        <dbReference type="ARBA" id="ARBA00047334"/>
    </source>
</evidence>
<evidence type="ECO:0000313" key="13">
    <source>
        <dbReference type="EMBL" id="CDB46366.1"/>
    </source>
</evidence>
<evidence type="ECO:0000256" key="2">
    <source>
        <dbReference type="ARBA" id="ARBA00022679"/>
    </source>
</evidence>
<accession>R6ILV3</accession>
<evidence type="ECO:0000256" key="8">
    <source>
        <dbReference type="ARBA" id="ARBA00047883"/>
    </source>
</evidence>
<dbReference type="EMBL" id="CBDS010000087">
    <property type="protein sequence ID" value="CDB46366.1"/>
    <property type="molecule type" value="Genomic_DNA"/>
</dbReference>
<evidence type="ECO:0000256" key="9">
    <source>
        <dbReference type="HAMAP-Rule" id="MF_00097"/>
    </source>
</evidence>
<evidence type="ECO:0000256" key="1">
    <source>
        <dbReference type="ARBA" id="ARBA00005165"/>
    </source>
</evidence>
<feature type="binding site" evidence="9">
    <location>
        <position position="169"/>
    </location>
    <ligand>
        <name>2-[(2R,5Z)-2-carboxy-4-methylthiazol-5(2H)-ylidene]ethyl phosphate</name>
        <dbReference type="ChEBI" id="CHEBI:62899"/>
    </ligand>
</feature>
<comment type="catalytic activity">
    <reaction evidence="6 9 10">
        <text>4-methyl-5-(2-phosphooxyethyl)-thiazole + 4-amino-2-methyl-5-(diphosphooxymethyl)pyrimidine + H(+) = thiamine phosphate + diphosphate</text>
        <dbReference type="Rhea" id="RHEA:22328"/>
        <dbReference type="ChEBI" id="CHEBI:15378"/>
        <dbReference type="ChEBI" id="CHEBI:33019"/>
        <dbReference type="ChEBI" id="CHEBI:37575"/>
        <dbReference type="ChEBI" id="CHEBI:57841"/>
        <dbReference type="ChEBI" id="CHEBI:58296"/>
        <dbReference type="EC" id="2.5.1.3"/>
    </reaction>
</comment>
<keyword evidence="3 9" id="KW-0479">Metal-binding</keyword>
<dbReference type="NCBIfam" id="TIGR00693">
    <property type="entry name" value="thiE"/>
    <property type="match status" value="1"/>
</dbReference>
<dbReference type="InterPro" id="IPR034291">
    <property type="entry name" value="TMP_synthase"/>
</dbReference>
<dbReference type="GO" id="GO:0009228">
    <property type="term" value="P:thiamine biosynthetic process"/>
    <property type="evidence" value="ECO:0007669"/>
    <property type="project" value="UniProtKB-KW"/>
</dbReference>
<comment type="similarity">
    <text evidence="9 10">Belongs to the thiamine-phosphate synthase family.</text>
</comment>
<comment type="function">
    <text evidence="9">Condenses 4-methyl-5-(beta-hydroxyethyl)thiazole monophosphate (THZ-P) and 2-methyl-4-amino-5-hydroxymethyl pyrimidine pyrophosphate (HMP-PP) to form thiamine monophosphate (TMP).</text>
</comment>
<gene>
    <name evidence="9" type="primary">thiE</name>
    <name evidence="13" type="ORF">BN533_01422</name>
</gene>
<dbReference type="GO" id="GO:0005737">
    <property type="term" value="C:cytoplasm"/>
    <property type="evidence" value="ECO:0007669"/>
    <property type="project" value="TreeGrafter"/>
</dbReference>
<dbReference type="EC" id="2.5.1.3" evidence="9"/>
<dbReference type="SUPFAM" id="SSF51391">
    <property type="entry name" value="Thiamin phosphate synthase"/>
    <property type="match status" value="1"/>
</dbReference>
<dbReference type="GO" id="GO:0004789">
    <property type="term" value="F:thiamine-phosphate diphosphorylase activity"/>
    <property type="evidence" value="ECO:0007669"/>
    <property type="project" value="UniProtKB-UniRule"/>
</dbReference>
<evidence type="ECO:0000256" key="10">
    <source>
        <dbReference type="RuleBase" id="RU003826"/>
    </source>
</evidence>
<dbReference type="HAMAP" id="MF_00097">
    <property type="entry name" value="TMP_synthase"/>
    <property type="match status" value="1"/>
</dbReference>
<feature type="binding site" evidence="9">
    <location>
        <position position="74"/>
    </location>
    <ligand>
        <name>4-amino-2-methyl-5-(diphosphooxymethyl)pyrimidine</name>
        <dbReference type="ChEBI" id="CHEBI:57841"/>
    </ligand>
</feature>
<sequence length="215" mass="22887">MEKMKLKIDYSVYLVTDTGFLQGRDFAACIEAALKGGVTLLQYRDKNADSRVLLERALLLKKMCAVYHVPLLINDRLDIALAVQADGVHVGQSDLPVTVVRRLLGEQAVIGASAHNPEEARQALADGADYLGCGAVFGTATKNDAGYLGLDGLQSIRQAVTAPLVGIGGVNSTNFEQVLQTGANGAAIVSGILAADDIEAEVRKFKTIADRYKNI</sequence>
<comment type="caution">
    <text evidence="13">The sequence shown here is derived from an EMBL/GenBank/DDBJ whole genome shotgun (WGS) entry which is preliminary data.</text>
</comment>
<evidence type="ECO:0000256" key="5">
    <source>
        <dbReference type="ARBA" id="ARBA00022977"/>
    </source>
</evidence>
<feature type="binding site" evidence="9">
    <location>
        <position position="142"/>
    </location>
    <ligand>
        <name>4-amino-2-methyl-5-(diphosphooxymethyl)pyrimidine</name>
        <dbReference type="ChEBI" id="CHEBI:57841"/>
    </ligand>
</feature>
<comment type="pathway">
    <text evidence="1 9 11">Cofactor biosynthesis; thiamine diphosphate biosynthesis; thiamine phosphate from 4-amino-2-methyl-5-diphosphomethylpyrimidine and 4-methyl-5-(2-phosphoethyl)-thiazole: step 1/1.</text>
</comment>
<dbReference type="InterPro" id="IPR036206">
    <property type="entry name" value="ThiamineP_synth_sf"/>
</dbReference>
<dbReference type="Pfam" id="PF02581">
    <property type="entry name" value="TMP-TENI"/>
    <property type="match status" value="1"/>
</dbReference>
<dbReference type="UniPathway" id="UPA00060">
    <property type="reaction ID" value="UER00141"/>
</dbReference>